<protein>
    <recommendedName>
        <fullName evidence="4">Tat (Twin-arginine translocation) pathway signal sequence</fullName>
    </recommendedName>
</protein>
<evidence type="ECO:0000313" key="2">
    <source>
        <dbReference type="EMBL" id="SDU80764.1"/>
    </source>
</evidence>
<dbReference type="InterPro" id="IPR006311">
    <property type="entry name" value="TAT_signal"/>
</dbReference>
<feature type="signal peptide" evidence="1">
    <location>
        <begin position="1"/>
        <end position="35"/>
    </location>
</feature>
<feature type="chain" id="PRO_5038610150" description="Tat (Twin-arginine translocation) pathway signal sequence" evidence="1">
    <location>
        <begin position="36"/>
        <end position="221"/>
    </location>
</feature>
<dbReference type="AlphaFoldDB" id="A0A1H2LIX0"/>
<reference evidence="3" key="1">
    <citation type="submission" date="2016-10" db="EMBL/GenBank/DDBJ databases">
        <authorList>
            <person name="Varghese N."/>
            <person name="Submissions S."/>
        </authorList>
    </citation>
    <scope>NUCLEOTIDE SEQUENCE [LARGE SCALE GENOMIC DNA]</scope>
    <source>
        <strain evidence="3">DSM 21743</strain>
    </source>
</reference>
<dbReference type="OrthoDB" id="4855196at2"/>
<keyword evidence="1" id="KW-0732">Signal</keyword>
<keyword evidence="3" id="KW-1185">Reference proteome</keyword>
<gene>
    <name evidence="2" type="ORF">SAMN04488544_0253</name>
</gene>
<name>A0A1H2LIX0_9ACTN</name>
<dbReference type="STRING" id="546874.SAMN04488544_0253"/>
<organism evidence="2 3">
    <name type="scientific">Microlunatus sagamiharensis</name>
    <dbReference type="NCBI Taxonomy" id="546874"/>
    <lineage>
        <taxon>Bacteria</taxon>
        <taxon>Bacillati</taxon>
        <taxon>Actinomycetota</taxon>
        <taxon>Actinomycetes</taxon>
        <taxon>Propionibacteriales</taxon>
        <taxon>Propionibacteriaceae</taxon>
        <taxon>Microlunatus</taxon>
    </lineage>
</organism>
<accession>A0A1H2LIX0</accession>
<dbReference type="Proteomes" id="UP000198825">
    <property type="component" value="Chromosome I"/>
</dbReference>
<proteinExistence type="predicted"/>
<evidence type="ECO:0008006" key="4">
    <source>
        <dbReference type="Google" id="ProtNLM"/>
    </source>
</evidence>
<sequence length="221" mass="22568">MTDIVPTAVDQAALQRRGFLRGGALLAAAAGGAVAATVAGPAPAQAAEGDVVTASFGFTPLRYLDTRTADGRALIVGSSKSAFDSKHRLRKNAWLDVAVFPADEPGIDVIAAYVNVGSRASTAKGTLLVTDPEGGKSSAWTMHYGKGAEVNNSAIVAVSVDESGTFWTVRIYAGSVTHVVLDLTGVSASVTVDAGEERAAGRATARGARARVTRAAQSLGR</sequence>
<dbReference type="PROSITE" id="PS51318">
    <property type="entry name" value="TAT"/>
    <property type="match status" value="1"/>
</dbReference>
<evidence type="ECO:0000256" key="1">
    <source>
        <dbReference type="SAM" id="SignalP"/>
    </source>
</evidence>
<evidence type="ECO:0000313" key="3">
    <source>
        <dbReference type="Proteomes" id="UP000198825"/>
    </source>
</evidence>
<dbReference type="EMBL" id="LT629799">
    <property type="protein sequence ID" value="SDU80764.1"/>
    <property type="molecule type" value="Genomic_DNA"/>
</dbReference>
<dbReference type="RefSeq" id="WP_091072588.1">
    <property type="nucleotide sequence ID" value="NZ_LT629799.1"/>
</dbReference>